<evidence type="ECO:0000256" key="1">
    <source>
        <dbReference type="SAM" id="MobiDB-lite"/>
    </source>
</evidence>
<feature type="transmembrane region" description="Helical" evidence="2">
    <location>
        <begin position="1181"/>
        <end position="1201"/>
    </location>
</feature>
<evidence type="ECO:0000256" key="2">
    <source>
        <dbReference type="SAM" id="Phobius"/>
    </source>
</evidence>
<feature type="compositionally biased region" description="Polar residues" evidence="1">
    <location>
        <begin position="1077"/>
        <end position="1095"/>
    </location>
</feature>
<dbReference type="AlphaFoldDB" id="A0A0R2LND6"/>
<feature type="compositionally biased region" description="Basic and acidic residues" evidence="1">
    <location>
        <begin position="114"/>
        <end position="123"/>
    </location>
</feature>
<dbReference type="PATRIC" id="fig|993692.3.peg.307"/>
<comment type="caution">
    <text evidence="3">The sequence shown here is derived from an EMBL/GenBank/DDBJ whole genome shotgun (WGS) entry which is preliminary data.</text>
</comment>
<keyword evidence="2" id="KW-1133">Transmembrane helix</keyword>
<name>A0A0R2LND6_9LACO</name>
<organism evidence="3 4">
    <name type="scientific">Companilactobacillus kimchiensis</name>
    <dbReference type="NCBI Taxonomy" id="993692"/>
    <lineage>
        <taxon>Bacteria</taxon>
        <taxon>Bacillati</taxon>
        <taxon>Bacillota</taxon>
        <taxon>Bacilli</taxon>
        <taxon>Lactobacillales</taxon>
        <taxon>Lactobacillaceae</taxon>
        <taxon>Companilactobacillus</taxon>
    </lineage>
</organism>
<feature type="region of interest" description="Disordered" evidence="1">
    <location>
        <begin position="1006"/>
        <end position="1107"/>
    </location>
</feature>
<keyword evidence="2" id="KW-0812">Transmembrane</keyword>
<feature type="compositionally biased region" description="Low complexity" evidence="1">
    <location>
        <begin position="1064"/>
        <end position="1076"/>
    </location>
</feature>
<protein>
    <recommendedName>
        <fullName evidence="5">Gram-positive cocci surface proteins LPxTG domain-containing protein</fullName>
    </recommendedName>
</protein>
<keyword evidence="2" id="KW-0472">Membrane</keyword>
<sequence length="1211" mass="128254">MNTNTQSVQAAADDSVTTSTNAAPKAPVSTSNVDAAKPAVTSKPTTDSPTVSNGTTTVTKSADGVTTDPTSVEKTPVTPVLASEPVAEAPTPEPTTASTIKTGIPAVDPAVEANKPDSEKLSDSYDAAETQTDTANDDAKAANDSLSALQGILNKKDLTTTPNWQSDLQEALDDYQAKSGKFNDTLADTDATVATYQATINALVAAKPSAVSSVTQDGKTVGNNTLEDYDGIVKDYQNTINDQLKVVQNNKDNYGKAEAVNTAQSNLNTAANTLNDAITTSKNSSDYVENINTINELKIAYDAAVTAYNSAVDTYDKTNSDGPSKVVVSTTTADGQKSSTDSVDKIVSYLKSAKAYADAKAAYDITNSQTSIVNKNLNNWKTAVAAYQKALNTVQAIDDSGIQPANSSDIEKGETDIITAAKELQELQKKYSDLSGSEGASEVDFAAASKNISVKTSDLQKYIDNWSQAVTAYKIDIQRASQVDTVTNTVLSDDSVKKLKTLGDSVKTAQDTLNNSVGTLVENQKVYQAALNNYQDSVDISKSKLTDLTPLQNNLSDEITKNNKIIDATDSLVSVKKTQRLLQQKIDEINGVAGLINNTAKVWNSTSQAANVTNEWGILATQIKEIGDTYIATGALYNDAITEPKNSSYGNLAKAYADAVDDFNKATGSALGIQKLTSVEALQGELTAFNGDLTTFKDNYGQLLIKINDQKPNDALNDAAKISMQNAAKLSTDNTDTSVVKNGTSKTSLTVDIYMGDSLDSFVNNNDNDVDSDTYGMELGDKADPEMTTNSDDLINVDIPTIYKKDLIKETDDNGTHYYALNATDQAAVESALRSSVKSTYSQDGKNYYLAAIVVPGTKIDQAQGAPGSTSNFYVFKTADPISELFGSLFKGIGYDLHEQPTYKFYYLAEPTITTTDDKGGKTIGASPVFDIVQTSTLDNIVNLNSELSLNSNLLPALPTYTDTELGKLKDAPEVENYSGGTKVNSELGTVTGVVAPIITLAKASLPQQPKDNTSTTNNSHNGRNTNTGTGTNTSTPGNPEINPVTPGNPTATPETNTNIPSDPNVTTPETNTNTPSDSNGTTTKSTDPSEPGNSVTDTDNNNVGQNNNVTVTNYDGNAQTDNIAVYNFGGGTPSLNGYNPAYSNKTTTMTNVSNVNGVASDIHNALNTLPQTGDAKQTKLQMLGAILLSFVSVISGISFGKKRKATARIK</sequence>
<keyword evidence="4" id="KW-1185">Reference proteome</keyword>
<proteinExistence type="predicted"/>
<feature type="compositionally biased region" description="Low complexity" evidence="1">
    <location>
        <begin position="1013"/>
        <end position="1039"/>
    </location>
</feature>
<feature type="region of interest" description="Disordered" evidence="1">
    <location>
        <begin position="1"/>
        <end position="139"/>
    </location>
</feature>
<feature type="compositionally biased region" description="Polar residues" evidence="1">
    <location>
        <begin position="1"/>
        <end position="33"/>
    </location>
</feature>
<gene>
    <name evidence="3" type="ORF">IV57_GL000302</name>
</gene>
<dbReference type="EMBL" id="JQCF01000001">
    <property type="protein sequence ID" value="KRO00976.1"/>
    <property type="molecule type" value="Genomic_DNA"/>
</dbReference>
<dbReference type="NCBIfam" id="TIGR01167">
    <property type="entry name" value="LPXTG_anchor"/>
    <property type="match status" value="1"/>
</dbReference>
<dbReference type="STRING" id="993692.IV57_GL000302"/>
<dbReference type="Proteomes" id="UP000051006">
    <property type="component" value="Unassembled WGS sequence"/>
</dbReference>
<evidence type="ECO:0008006" key="5">
    <source>
        <dbReference type="Google" id="ProtNLM"/>
    </source>
</evidence>
<feature type="compositionally biased region" description="Polar residues" evidence="1">
    <location>
        <begin position="1046"/>
        <end position="1062"/>
    </location>
</feature>
<feature type="compositionally biased region" description="Low complexity" evidence="1">
    <location>
        <begin position="82"/>
        <end position="99"/>
    </location>
</feature>
<evidence type="ECO:0000313" key="4">
    <source>
        <dbReference type="Proteomes" id="UP000051006"/>
    </source>
</evidence>
<feature type="compositionally biased region" description="Low complexity" evidence="1">
    <location>
        <begin position="1096"/>
        <end position="1107"/>
    </location>
</feature>
<evidence type="ECO:0000313" key="3">
    <source>
        <dbReference type="EMBL" id="KRO00976.1"/>
    </source>
</evidence>
<feature type="compositionally biased region" description="Polar residues" evidence="1">
    <location>
        <begin position="42"/>
        <end position="60"/>
    </location>
</feature>
<reference evidence="3 4" key="1">
    <citation type="journal article" date="2015" name="Genome Announc.">
        <title>Expanding the biotechnology potential of lactobacilli through comparative genomics of 213 strains and associated genera.</title>
        <authorList>
            <person name="Sun Z."/>
            <person name="Harris H.M."/>
            <person name="McCann A."/>
            <person name="Guo C."/>
            <person name="Argimon S."/>
            <person name="Zhang W."/>
            <person name="Yang X."/>
            <person name="Jeffery I.B."/>
            <person name="Cooney J.C."/>
            <person name="Kagawa T.F."/>
            <person name="Liu W."/>
            <person name="Song Y."/>
            <person name="Salvetti E."/>
            <person name="Wrobel A."/>
            <person name="Rasinkangas P."/>
            <person name="Parkhill J."/>
            <person name="Rea M.C."/>
            <person name="O'Sullivan O."/>
            <person name="Ritari J."/>
            <person name="Douillard F.P."/>
            <person name="Paul Ross R."/>
            <person name="Yang R."/>
            <person name="Briner A.E."/>
            <person name="Felis G.E."/>
            <person name="de Vos W.M."/>
            <person name="Barrangou R."/>
            <person name="Klaenhammer T.R."/>
            <person name="Caufield P.W."/>
            <person name="Cui Y."/>
            <person name="Zhang H."/>
            <person name="O'Toole P.W."/>
        </authorList>
    </citation>
    <scope>NUCLEOTIDE SEQUENCE [LARGE SCALE GENOMIC DNA]</scope>
    <source>
        <strain evidence="3 4">DSM 24716</strain>
    </source>
</reference>
<accession>A0A0R2LND6</accession>